<proteinExistence type="predicted"/>
<dbReference type="RefSeq" id="WP_309987627.1">
    <property type="nucleotide sequence ID" value="NZ_JAVDTI010000004.1"/>
</dbReference>
<reference evidence="4 5" key="1">
    <citation type="submission" date="2023-07" db="EMBL/GenBank/DDBJ databases">
        <title>Sorghum-associated microbial communities from plants grown in Nebraska, USA.</title>
        <authorList>
            <person name="Schachtman D."/>
        </authorList>
    </citation>
    <scope>NUCLEOTIDE SEQUENCE [LARGE SCALE GENOMIC DNA]</scope>
    <source>
        <strain evidence="4 5">BE57</strain>
    </source>
</reference>
<organism evidence="4 5">
    <name type="scientific">Dyadobacter fermentans</name>
    <dbReference type="NCBI Taxonomy" id="94254"/>
    <lineage>
        <taxon>Bacteria</taxon>
        <taxon>Pseudomonadati</taxon>
        <taxon>Bacteroidota</taxon>
        <taxon>Cytophagia</taxon>
        <taxon>Cytophagales</taxon>
        <taxon>Spirosomataceae</taxon>
        <taxon>Dyadobacter</taxon>
    </lineage>
</organism>
<dbReference type="InterPro" id="IPR011049">
    <property type="entry name" value="Serralysin-like_metalloprot_C"/>
</dbReference>
<dbReference type="CDD" id="cd12820">
    <property type="entry name" value="LbR_YadA-like"/>
    <property type="match status" value="1"/>
</dbReference>
<dbReference type="PROSITE" id="PS51688">
    <property type="entry name" value="ICA"/>
    <property type="match status" value="1"/>
</dbReference>
<dbReference type="InterPro" id="IPR030392">
    <property type="entry name" value="S74_ICA"/>
</dbReference>
<dbReference type="Gene3D" id="2.150.10.10">
    <property type="entry name" value="Serralysin-like metalloprotease, C-terminal"/>
    <property type="match status" value="2"/>
</dbReference>
<feature type="coiled-coil region" evidence="1">
    <location>
        <begin position="487"/>
        <end position="514"/>
    </location>
</feature>
<evidence type="ECO:0000259" key="3">
    <source>
        <dbReference type="PROSITE" id="PS51688"/>
    </source>
</evidence>
<comment type="caution">
    <text evidence="4">The sequence shown here is derived from an EMBL/GenBank/DDBJ whole genome shotgun (WGS) entry which is preliminary data.</text>
</comment>
<sequence length="530" mass="57705">MKRRILLHVLFCLALTFQAALAQAPYKFTFQGVAVDDMGQPLQNASITVKISIIKSQVLGPVVFEETQPAQTGSNGMFTVVVGAGGGDLSQVEWPYDIFFLKAEVDNENNGKFHFIGMTQLLSVPYSLYANESGKWRNTEPVVQTGELKNGQSLPPIGAGARMIWYPGKAAFRAGANFDKWEDQGTGRFTFASGFNTEASGDFSTAFGDRSSSTGEFSISGGFVSSAKGKSAIAMGFSNEAHQDHSIALGHTSQAFNPFSIAIGSSAAAMGDYAVAFGHHTIAKANFGVALGLFNNSVDQPNGSLTDRLFQIGNGLDINNRSNALTILRNGNIGIGGKAVSPQFILDVGSRMRIRHDNATSGLYLDNSQNKPEGFMGMKTDKQIGFYLNGAWRFWIDENGNASTPLGVLQVFSSDKRLKRDITPLKGSIDAITQLRGYHYHWIDPKRGTELQTGVIAQEVEKYFPELVQQNENGFKTVNYVGLIPHLIESVRELKNQTAEIAELKKEINELKMLAGVNKNAMLQNTTKTK</sequence>
<accession>A0ABU1R1N6</accession>
<keyword evidence="2" id="KW-0732">Signal</keyword>
<evidence type="ECO:0000313" key="5">
    <source>
        <dbReference type="Proteomes" id="UP001264980"/>
    </source>
</evidence>
<name>A0ABU1R1N6_9BACT</name>
<evidence type="ECO:0000313" key="4">
    <source>
        <dbReference type="EMBL" id="MDR6807322.1"/>
    </source>
</evidence>
<protein>
    <recommendedName>
        <fullName evidence="3">Peptidase S74 domain-containing protein</fullName>
    </recommendedName>
</protein>
<dbReference type="Proteomes" id="UP001264980">
    <property type="component" value="Unassembled WGS sequence"/>
</dbReference>
<evidence type="ECO:0000256" key="2">
    <source>
        <dbReference type="SAM" id="SignalP"/>
    </source>
</evidence>
<keyword evidence="5" id="KW-1185">Reference proteome</keyword>
<gene>
    <name evidence="4" type="ORF">J2W84_004373</name>
</gene>
<dbReference type="SUPFAM" id="SSF101967">
    <property type="entry name" value="Adhesin YadA, collagen-binding domain"/>
    <property type="match status" value="1"/>
</dbReference>
<feature type="signal peptide" evidence="2">
    <location>
        <begin position="1"/>
        <end position="22"/>
    </location>
</feature>
<dbReference type="EMBL" id="JAVDTI010000004">
    <property type="protein sequence ID" value="MDR6807322.1"/>
    <property type="molecule type" value="Genomic_DNA"/>
</dbReference>
<keyword evidence="1" id="KW-0175">Coiled coil</keyword>
<dbReference type="Pfam" id="PF13884">
    <property type="entry name" value="Peptidase_S74"/>
    <property type="match status" value="1"/>
</dbReference>
<feature type="chain" id="PRO_5047414885" description="Peptidase S74 domain-containing protein" evidence="2">
    <location>
        <begin position="23"/>
        <end position="530"/>
    </location>
</feature>
<feature type="domain" description="Peptidase S74" evidence="3">
    <location>
        <begin position="414"/>
        <end position="508"/>
    </location>
</feature>
<evidence type="ECO:0000256" key="1">
    <source>
        <dbReference type="SAM" id="Coils"/>
    </source>
</evidence>
<dbReference type="Pfam" id="PF05658">
    <property type="entry name" value="YadA_head"/>
    <property type="match status" value="3"/>
</dbReference>
<dbReference type="InterPro" id="IPR008640">
    <property type="entry name" value="Adhesin_Head_dom"/>
</dbReference>